<keyword evidence="5" id="KW-1185">Reference proteome</keyword>
<evidence type="ECO:0000313" key="5">
    <source>
        <dbReference type="Proteomes" id="UP001168338"/>
    </source>
</evidence>
<dbReference type="PROSITE" id="PS51257">
    <property type="entry name" value="PROKAR_LIPOPROTEIN"/>
    <property type="match status" value="1"/>
</dbReference>
<protein>
    <submittedName>
        <fullName evidence="4">BMP family ABC transporter substrate-binding protein</fullName>
    </submittedName>
</protein>
<dbReference type="Proteomes" id="UP001168338">
    <property type="component" value="Unassembled WGS sequence"/>
</dbReference>
<dbReference type="SUPFAM" id="SSF53822">
    <property type="entry name" value="Periplasmic binding protein-like I"/>
    <property type="match status" value="2"/>
</dbReference>
<dbReference type="PANTHER" id="PTHR30483">
    <property type="entry name" value="LEUCINE-SPECIFIC-BINDING PROTEIN"/>
    <property type="match status" value="1"/>
</dbReference>
<dbReference type="Pfam" id="PF13458">
    <property type="entry name" value="Peripla_BP_6"/>
    <property type="match status" value="1"/>
</dbReference>
<feature type="domain" description="Leucine-binding protein" evidence="3">
    <location>
        <begin position="41"/>
        <end position="331"/>
    </location>
</feature>
<dbReference type="EMBL" id="VCYH01000003">
    <property type="protein sequence ID" value="MDN7024282.1"/>
    <property type="molecule type" value="Genomic_DNA"/>
</dbReference>
<gene>
    <name evidence="4" type="ORF">FGU65_05145</name>
</gene>
<name>A0ABT8M8M6_9EURY</name>
<reference evidence="4" key="1">
    <citation type="submission" date="2019-05" db="EMBL/GenBank/DDBJ databases">
        <title>Methanoculleus sp. FWC-SCC1, a methanogenic archaeon isolated from deep marine cold seep.</title>
        <authorList>
            <person name="Chen Y.-W."/>
            <person name="Chen S.-C."/>
            <person name="Teng N.-H."/>
            <person name="Lai M.-C."/>
        </authorList>
    </citation>
    <scope>NUCLEOTIDE SEQUENCE</scope>
    <source>
        <strain evidence="4">FWC-SCC1</strain>
    </source>
</reference>
<dbReference type="Pfam" id="PF02608">
    <property type="entry name" value="Bmp"/>
    <property type="match status" value="1"/>
</dbReference>
<evidence type="ECO:0000259" key="3">
    <source>
        <dbReference type="Pfam" id="PF13458"/>
    </source>
</evidence>
<dbReference type="CDD" id="cd06354">
    <property type="entry name" value="PBP1_PrnA-like"/>
    <property type="match status" value="1"/>
</dbReference>
<dbReference type="PANTHER" id="PTHR30483:SF6">
    <property type="entry name" value="PERIPLASMIC BINDING PROTEIN OF ABC TRANSPORTER FOR NATURAL AMINO ACIDS"/>
    <property type="match status" value="1"/>
</dbReference>
<evidence type="ECO:0000313" key="4">
    <source>
        <dbReference type="EMBL" id="MDN7024282.1"/>
    </source>
</evidence>
<dbReference type="RefSeq" id="WP_301663379.1">
    <property type="nucleotide sequence ID" value="NZ_VCYH01000003.1"/>
</dbReference>
<feature type="domain" description="ABC transporter substrate-binding protein PnrA-like" evidence="2">
    <location>
        <begin position="434"/>
        <end position="691"/>
    </location>
</feature>
<comment type="caution">
    <text evidence="4">The sequence shown here is derived from an EMBL/GenBank/DDBJ whole genome shotgun (WGS) entry which is preliminary data.</text>
</comment>
<accession>A0ABT8M8M6</accession>
<dbReference type="InterPro" id="IPR003760">
    <property type="entry name" value="PnrA-like"/>
</dbReference>
<evidence type="ECO:0000256" key="1">
    <source>
        <dbReference type="ARBA" id="ARBA00022729"/>
    </source>
</evidence>
<proteinExistence type="predicted"/>
<dbReference type="InterPro" id="IPR051010">
    <property type="entry name" value="BCAA_transport"/>
</dbReference>
<dbReference type="Gene3D" id="3.40.50.2300">
    <property type="match status" value="4"/>
</dbReference>
<evidence type="ECO:0000259" key="2">
    <source>
        <dbReference type="Pfam" id="PF02608"/>
    </source>
</evidence>
<dbReference type="InterPro" id="IPR028082">
    <property type="entry name" value="Peripla_BP_I"/>
</dbReference>
<keyword evidence="1" id="KW-0732">Signal</keyword>
<dbReference type="InterPro" id="IPR028081">
    <property type="entry name" value="Leu-bd"/>
</dbReference>
<sequence length="732" mass="76708">MTLRPLHPGPGLLPVVMLLCIVTAAFSSAGCTALAGTDAAPVRIGVLLPANGPLAMHGLDSLAWAVDALNRQGGFDGRPIELIYRDTSTGNISAYAEELAGRGDIGVIIGPATSAELSEIAPLVTSQGKILISPSATSGLITAGFAESDRVWRTCAVDGQQVKAVFRVLHDDGVRNVSLITADATYGETFARLAPGAAAMTGIRITGAVSVDASDDVAGLAARIGEEDPDMVVAAVYPEDAARIADALDAAGSSADLFLTDACRSPYLLEALGERAEGVRGTSLTSDPSTGFAIAYEETFGEMPPPFAAETYDALLLAVYTAARQEAAPAESPAESLRRVVSGDGITKGWDPQEAGEAIATLRTGGHPAVTGASGPLRFGARSSAGPLVGYYTCWAVEGGAFCESTPVPSADVSPALPGLSYDPAGDTGDDRPVVWMVYPLVKGDRSFADSAYRGLFRAQESFSIVKRECTYGDLPLLDAVFAAQTFTEKPDLVITEGFQFTDASRRWAEANPGIRFFTLEQADYGLPNACDVVMVPYGASYLAGVMAANITSTGRIGAIAGAPVSVIDPFVEGFRAGSEAYDPSVNVTVRYVGESFAGFGMPERAGEIARELRNEGVDVILMIAGSSNTGIVDAVRETGDVYLIGEDTDQSYLAPSLVVASVVKQIDRIVCHAVEEEVSGAFTPGREVWTLENDGTGLFISPRFADYAWAATDWRERAIAAEKEYLKTAVI</sequence>
<organism evidence="4 5">
    <name type="scientific">Methanoculleus frigidifontis</name>
    <dbReference type="NCBI Taxonomy" id="2584085"/>
    <lineage>
        <taxon>Archaea</taxon>
        <taxon>Methanobacteriati</taxon>
        <taxon>Methanobacteriota</taxon>
        <taxon>Stenosarchaea group</taxon>
        <taxon>Methanomicrobia</taxon>
        <taxon>Methanomicrobiales</taxon>
        <taxon>Methanomicrobiaceae</taxon>
        <taxon>Methanoculleus</taxon>
    </lineage>
</organism>